<keyword evidence="2" id="KW-1185">Reference proteome</keyword>
<reference evidence="1 2" key="1">
    <citation type="journal article" date="2021" name="Hortic Res">
        <title>High-quality reference genome and annotation aids understanding of berry development for evergreen blueberry (Vaccinium darrowii).</title>
        <authorList>
            <person name="Yu J."/>
            <person name="Hulse-Kemp A.M."/>
            <person name="Babiker E."/>
            <person name="Staton M."/>
        </authorList>
    </citation>
    <scope>NUCLEOTIDE SEQUENCE [LARGE SCALE GENOMIC DNA]</scope>
    <source>
        <strain evidence="2">cv. NJ 8807/NJ 8810</strain>
        <tissue evidence="1">Young leaf</tissue>
    </source>
</reference>
<name>A0ACB7XCX1_9ERIC</name>
<accession>A0ACB7XCX1</accession>
<proteinExistence type="predicted"/>
<dbReference type="EMBL" id="CM037156">
    <property type="protein sequence ID" value="KAH7838596.1"/>
    <property type="molecule type" value="Genomic_DNA"/>
</dbReference>
<evidence type="ECO:0000313" key="1">
    <source>
        <dbReference type="EMBL" id="KAH7838596.1"/>
    </source>
</evidence>
<evidence type="ECO:0000313" key="2">
    <source>
        <dbReference type="Proteomes" id="UP000828048"/>
    </source>
</evidence>
<dbReference type="Proteomes" id="UP000828048">
    <property type="component" value="Chromosome 6"/>
</dbReference>
<protein>
    <submittedName>
        <fullName evidence="1">Uncharacterized protein</fullName>
    </submittedName>
</protein>
<sequence>MDDGLVKLGSDSDIQQMFDLHEGGYDSDTDSDYRCSGLRDFSSSDESLVEEVNLECVVPHKEPNGNSDFVAEGGTSGNAVEEVGEGTSAKAVKEVGQVPSDKAMEEVGEGTNAKFVEKIGEDAILGDDEEDGNSVDSSDDNESLVNSSDDEKGKKKVKYPEFNEERDMKNPKLVEGTIFANVNAFRKLLKEFHIRNGCDYKYIKNESKRVTVKCKEPAEVGCKWRLHASRVGHTTNFQIKTITGEHTRGRKYQSRWASVEWLAKNYLDKLIDELDWKVTAMQHDVKRAWMLDVPQSQIYRAKRKGLIESMDLLFPEVEHRFCIRHIKDETVGRFSPEAHQWLSREPAKNWARCYYSPKAKINRMVNNISESFNNAIKKVRDKPIPTMLESMRRYIMQRKWDVLEIPCVHARASMIKDRANPEDFVHLYYLTETSKKSYDYLINPIPDRSTWPSSRYEEILHPPVRR</sequence>
<gene>
    <name evidence="1" type="ORF">Vadar_028766</name>
</gene>
<comment type="caution">
    <text evidence="1">The sequence shown here is derived from an EMBL/GenBank/DDBJ whole genome shotgun (WGS) entry which is preliminary data.</text>
</comment>
<organism evidence="1 2">
    <name type="scientific">Vaccinium darrowii</name>
    <dbReference type="NCBI Taxonomy" id="229202"/>
    <lineage>
        <taxon>Eukaryota</taxon>
        <taxon>Viridiplantae</taxon>
        <taxon>Streptophyta</taxon>
        <taxon>Embryophyta</taxon>
        <taxon>Tracheophyta</taxon>
        <taxon>Spermatophyta</taxon>
        <taxon>Magnoliopsida</taxon>
        <taxon>eudicotyledons</taxon>
        <taxon>Gunneridae</taxon>
        <taxon>Pentapetalae</taxon>
        <taxon>asterids</taxon>
        <taxon>Ericales</taxon>
        <taxon>Ericaceae</taxon>
        <taxon>Vaccinioideae</taxon>
        <taxon>Vaccinieae</taxon>
        <taxon>Vaccinium</taxon>
    </lineage>
</organism>